<reference evidence="2 3" key="1">
    <citation type="submission" date="2016-11" db="EMBL/GenBank/DDBJ databases">
        <authorList>
            <person name="Jaros S."/>
            <person name="Januszkiewicz K."/>
            <person name="Wedrychowicz H."/>
        </authorList>
    </citation>
    <scope>NUCLEOTIDE SEQUENCE [LARGE SCALE GENOMIC DNA]</scope>
    <source>
        <strain evidence="2 3">DSM 27063</strain>
    </source>
</reference>
<dbReference type="RefSeq" id="WP_073169506.1">
    <property type="nucleotide sequence ID" value="NZ_FQZE01000016.1"/>
</dbReference>
<feature type="domain" description="Secretion system C-terminal sorting" evidence="1">
    <location>
        <begin position="738"/>
        <end position="814"/>
    </location>
</feature>
<sequence length="817" mass="91389">MKWTLLVILLGFAVSNSVGQKYFGEELFDYPVNIPVDEVNKTFVAPPAEFSRLKSASTNQTNIEVAYINFPEEAKQAFEYAVSIWESLLTTNVPIHVQAEWKPLEGNTIAMSRPSIFYHNFDGAQLQNVYYPVALAEKLSGRDINPGQPDIICSFSSNYSWYFGTNGNTPVAKYDFVTSVLHELTHGLGFSGFLKDSEGTGFFNNNRNIPSIYDYYVFNQLNQQISDKSLFESPSAELHEELTSDQLKLYSAEIEPEEQKAIGWLYAPPVWDEGSSLYHLKKTDESDENSLMNAFFYKGAAFHSPGEATLNLLSEIGWAAPSFYFEKLKDLEEPCAAIPVEFQITGTSEAESFDVTAVFSTDYFSSADTVFLKYNTATGKFSGEMPVDFYSGNIQYYFTIEDDTKKNSYTHPGNAPGKKFTMRVGPDYFAPEINHNPVKIISENTSTVNFSALATDNMGIGTVKVEYKLNGILQDPLYLSDNDNDIYKGLLNLEKNTINELEYRIVAKDISSNKNTKTVPNSGFYSVQLFNPFEPVESYVNNFEKNSNDFTLADFNISKAPGFPSGILHTHNPYPVSELKTENNNLIAQLNYPVILQPGGQMRFDEVVLVEPGEKNQNSADQALWDFVIVEASNNNGLTWHPLTEEYNSGKNTNWFSAFTSNLKSTKSEAAAQENMLVARTINLTENTDFKAGDTLIFRFRLASDYSVNGWGWAIDNLSIQEFNTSPDDIFAESTAGVYPNPFKNSFFVDCPDTQENTPVEIVVTDLYGKTIYRETGIDPGFSPKTKIDLSGKSAGIYLVSIDDGRGNVNTNKIVKN</sequence>
<keyword evidence="3" id="KW-1185">Reference proteome</keyword>
<accession>A0A1M6IE43</accession>
<dbReference type="Proteomes" id="UP000184050">
    <property type="component" value="Unassembled WGS sequence"/>
</dbReference>
<gene>
    <name evidence="2" type="ORF">SAMN05444280_11668</name>
</gene>
<dbReference type="EMBL" id="FQZE01000016">
    <property type="protein sequence ID" value="SHJ32724.1"/>
    <property type="molecule type" value="Genomic_DNA"/>
</dbReference>
<dbReference type="AlphaFoldDB" id="A0A1M6IE43"/>
<proteinExistence type="predicted"/>
<evidence type="ECO:0000313" key="3">
    <source>
        <dbReference type="Proteomes" id="UP000184050"/>
    </source>
</evidence>
<organism evidence="2 3">
    <name type="scientific">Tangfeifania diversioriginum</name>
    <dbReference type="NCBI Taxonomy" id="1168035"/>
    <lineage>
        <taxon>Bacteria</taxon>
        <taxon>Pseudomonadati</taxon>
        <taxon>Bacteroidota</taxon>
        <taxon>Bacteroidia</taxon>
        <taxon>Marinilabiliales</taxon>
        <taxon>Prolixibacteraceae</taxon>
        <taxon>Tangfeifania</taxon>
    </lineage>
</organism>
<evidence type="ECO:0000313" key="2">
    <source>
        <dbReference type="EMBL" id="SHJ32724.1"/>
    </source>
</evidence>
<dbReference type="Gene3D" id="2.60.120.260">
    <property type="entry name" value="Galactose-binding domain-like"/>
    <property type="match status" value="1"/>
</dbReference>
<name>A0A1M6IE43_9BACT</name>
<evidence type="ECO:0000259" key="1">
    <source>
        <dbReference type="Pfam" id="PF18962"/>
    </source>
</evidence>
<dbReference type="STRING" id="1168035.SAMN05444280_11668"/>
<dbReference type="NCBIfam" id="TIGR04183">
    <property type="entry name" value="Por_Secre_tail"/>
    <property type="match status" value="1"/>
</dbReference>
<dbReference type="OrthoDB" id="614750at2"/>
<protein>
    <submittedName>
        <fullName evidence="2">Por secretion system C-terminal sorting domain-containing protein</fullName>
    </submittedName>
</protein>
<dbReference type="InterPro" id="IPR026444">
    <property type="entry name" value="Secre_tail"/>
</dbReference>
<dbReference type="Pfam" id="PF18962">
    <property type="entry name" value="Por_Secre_tail"/>
    <property type="match status" value="1"/>
</dbReference>